<evidence type="ECO:0000256" key="1">
    <source>
        <dbReference type="SAM" id="MobiDB-lite"/>
    </source>
</evidence>
<keyword evidence="2" id="KW-0472">Membrane</keyword>
<dbReference type="AlphaFoldDB" id="A0A7S2MQN5"/>
<dbReference type="EMBL" id="HBGQ01075755">
    <property type="protein sequence ID" value="CAD9497095.1"/>
    <property type="molecule type" value="Transcribed_RNA"/>
</dbReference>
<evidence type="ECO:0000256" key="3">
    <source>
        <dbReference type="SAM" id="SignalP"/>
    </source>
</evidence>
<feature type="compositionally biased region" description="Basic and acidic residues" evidence="1">
    <location>
        <begin position="48"/>
        <end position="73"/>
    </location>
</feature>
<proteinExistence type="predicted"/>
<feature type="region of interest" description="Disordered" evidence="1">
    <location>
        <begin position="176"/>
        <end position="198"/>
    </location>
</feature>
<feature type="region of interest" description="Disordered" evidence="1">
    <location>
        <begin position="42"/>
        <end position="73"/>
    </location>
</feature>
<sequence>MARGRRPLRGSALLGPLLLLCLGGMTLAFAAAGGSRSALHRPRAGVARRAEEKKAPAAAKEEDPKEPSKEEVAAKTRGVFMSLDAEEFGLDSEEEAKIPEPKEETIVDKVGDGAASLGAVAIFTAIFFGITFYVYFTKQAEESFYYSGMRDRTSRFGPEEAGVDFREFDSTATKGTKDLQAAKEAQSVPNENFEMPKP</sequence>
<feature type="transmembrane region" description="Helical" evidence="2">
    <location>
        <begin position="114"/>
        <end position="136"/>
    </location>
</feature>
<evidence type="ECO:0000256" key="2">
    <source>
        <dbReference type="SAM" id="Phobius"/>
    </source>
</evidence>
<name>A0A7S2MQN5_9DINO</name>
<organism evidence="4">
    <name type="scientific">Alexandrium andersonii</name>
    <dbReference type="NCBI Taxonomy" id="327968"/>
    <lineage>
        <taxon>Eukaryota</taxon>
        <taxon>Sar</taxon>
        <taxon>Alveolata</taxon>
        <taxon>Dinophyceae</taxon>
        <taxon>Gonyaulacales</taxon>
        <taxon>Pyrocystaceae</taxon>
        <taxon>Alexandrium</taxon>
    </lineage>
</organism>
<gene>
    <name evidence="4" type="ORF">AAND1436_LOCUS36268</name>
</gene>
<evidence type="ECO:0000313" key="4">
    <source>
        <dbReference type="EMBL" id="CAD9497095.1"/>
    </source>
</evidence>
<keyword evidence="2" id="KW-0812">Transmembrane</keyword>
<protein>
    <submittedName>
        <fullName evidence="4">Uncharacterized protein</fullName>
    </submittedName>
</protein>
<accession>A0A7S2MQN5</accession>
<keyword evidence="3" id="KW-0732">Signal</keyword>
<keyword evidence="2" id="KW-1133">Transmembrane helix</keyword>
<feature type="chain" id="PRO_5030538133" evidence="3">
    <location>
        <begin position="29"/>
        <end position="198"/>
    </location>
</feature>
<reference evidence="4" key="1">
    <citation type="submission" date="2021-01" db="EMBL/GenBank/DDBJ databases">
        <authorList>
            <person name="Corre E."/>
            <person name="Pelletier E."/>
            <person name="Niang G."/>
            <person name="Scheremetjew M."/>
            <person name="Finn R."/>
            <person name="Kale V."/>
            <person name="Holt S."/>
            <person name="Cochrane G."/>
            <person name="Meng A."/>
            <person name="Brown T."/>
            <person name="Cohen L."/>
        </authorList>
    </citation>
    <scope>NUCLEOTIDE SEQUENCE</scope>
    <source>
        <strain evidence="4">CCMP2222</strain>
    </source>
</reference>
<feature type="signal peptide" evidence="3">
    <location>
        <begin position="1"/>
        <end position="28"/>
    </location>
</feature>